<accession>A0A3D9FBN8</accession>
<proteinExistence type="predicted"/>
<evidence type="ECO:0000313" key="3">
    <source>
        <dbReference type="Proteomes" id="UP000256310"/>
    </source>
</evidence>
<comment type="caution">
    <text evidence="2">The sequence shown here is derived from an EMBL/GenBank/DDBJ whole genome shotgun (WGS) entry which is preliminary data.</text>
</comment>
<gene>
    <name evidence="2" type="ORF">DFR46_0217</name>
</gene>
<organism evidence="2 3">
    <name type="scientific">Parasphingopyxis lamellibrachiae</name>
    <dbReference type="NCBI Taxonomy" id="680125"/>
    <lineage>
        <taxon>Bacteria</taxon>
        <taxon>Pseudomonadati</taxon>
        <taxon>Pseudomonadota</taxon>
        <taxon>Alphaproteobacteria</taxon>
        <taxon>Sphingomonadales</taxon>
        <taxon>Sphingomonadaceae</taxon>
        <taxon>Parasphingopyxis</taxon>
    </lineage>
</organism>
<keyword evidence="3" id="KW-1185">Reference proteome</keyword>
<dbReference type="EMBL" id="QRDP01000004">
    <property type="protein sequence ID" value="RED15230.1"/>
    <property type="molecule type" value="Genomic_DNA"/>
</dbReference>
<name>A0A3D9FBN8_9SPHN</name>
<evidence type="ECO:0000256" key="1">
    <source>
        <dbReference type="SAM" id="SignalP"/>
    </source>
</evidence>
<feature type="signal peptide" evidence="1">
    <location>
        <begin position="1"/>
        <end position="30"/>
    </location>
</feature>
<reference evidence="2 3" key="1">
    <citation type="submission" date="2018-07" db="EMBL/GenBank/DDBJ databases">
        <title>Genomic Encyclopedia of Type Strains, Phase IV (KMG-IV): sequencing the most valuable type-strain genomes for metagenomic binning, comparative biology and taxonomic classification.</title>
        <authorList>
            <person name="Goeker M."/>
        </authorList>
    </citation>
    <scope>NUCLEOTIDE SEQUENCE [LARGE SCALE GENOMIC DNA]</scope>
    <source>
        <strain evidence="2 3">DSM 26725</strain>
    </source>
</reference>
<dbReference type="Proteomes" id="UP000256310">
    <property type="component" value="Unassembled WGS sequence"/>
</dbReference>
<dbReference type="OrthoDB" id="7595119at2"/>
<evidence type="ECO:0008006" key="4">
    <source>
        <dbReference type="Google" id="ProtNLM"/>
    </source>
</evidence>
<feature type="chain" id="PRO_5017764936" description="DUF3617 family protein" evidence="1">
    <location>
        <begin position="31"/>
        <end position="134"/>
    </location>
</feature>
<protein>
    <recommendedName>
        <fullName evidence="4">DUF3617 family protein</fullName>
    </recommendedName>
</protein>
<dbReference type="AlphaFoldDB" id="A0A3D9FBN8"/>
<keyword evidence="1" id="KW-0732">Signal</keyword>
<evidence type="ECO:0000313" key="2">
    <source>
        <dbReference type="EMBL" id="RED15230.1"/>
    </source>
</evidence>
<sequence length="134" mass="14700">MRKFARIKPMMMGASAIVLLAAPGAAQAPAALTGLQTGIWELRHVGRSPRSPEHICVRNTTRLLQIHHAGIACQRRVLSDSQRSVSIRYECPGAGWGQTTLSVETPRLARIDTQGIESGRPFHNVYEARRTGDC</sequence>
<dbReference type="RefSeq" id="WP_147297590.1">
    <property type="nucleotide sequence ID" value="NZ_QRDP01000004.1"/>
</dbReference>